<feature type="disulfide bond" evidence="5">
    <location>
        <begin position="858"/>
        <end position="868"/>
    </location>
</feature>
<feature type="disulfide bond" evidence="5">
    <location>
        <begin position="827"/>
        <end position="888"/>
    </location>
</feature>
<dbReference type="PROSITE" id="PS00420">
    <property type="entry name" value="SRCR_1"/>
    <property type="match status" value="2"/>
</dbReference>
<feature type="disulfide bond" evidence="5">
    <location>
        <begin position="68"/>
        <end position="78"/>
    </location>
</feature>
<feature type="disulfide bond" evidence="5">
    <location>
        <begin position="503"/>
        <end position="567"/>
    </location>
</feature>
<dbReference type="PROSITE" id="PS50287">
    <property type="entry name" value="SRCR_2"/>
    <property type="match status" value="9"/>
</dbReference>
<accession>A0A2B4RDH7</accession>
<feature type="domain" description="SRCR" evidence="6">
    <location>
        <begin position="1"/>
        <end position="98"/>
    </location>
</feature>
<feature type="domain" description="SRCR" evidence="6">
    <location>
        <begin position="477"/>
        <end position="578"/>
    </location>
</feature>
<feature type="domain" description="SRCR" evidence="6">
    <location>
        <begin position="788"/>
        <end position="889"/>
    </location>
</feature>
<feature type="disulfide bond" evidence="5">
    <location>
        <begin position="275"/>
        <end position="285"/>
    </location>
</feature>
<feature type="disulfide bond" evidence="5">
    <location>
        <begin position="620"/>
        <end position="681"/>
    </location>
</feature>
<name>A0A2B4RDH7_STYPI</name>
<dbReference type="Gene3D" id="3.10.250.10">
    <property type="entry name" value="SRCR-like domain"/>
    <property type="match status" value="9"/>
</dbReference>
<feature type="disulfide bond" evidence="5">
    <location>
        <begin position="607"/>
        <end position="671"/>
    </location>
</feature>
<feature type="domain" description="SRCR" evidence="6">
    <location>
        <begin position="205"/>
        <end position="306"/>
    </location>
</feature>
<evidence type="ECO:0000313" key="7">
    <source>
        <dbReference type="EMBL" id="PFX14302.1"/>
    </source>
</evidence>
<evidence type="ECO:0000256" key="1">
    <source>
        <dbReference type="ARBA" id="ARBA00022729"/>
    </source>
</evidence>
<feature type="disulfide bond" evidence="5">
    <location>
        <begin position="547"/>
        <end position="557"/>
    </location>
</feature>
<feature type="disulfide bond" evidence="5">
    <location>
        <begin position="231"/>
        <end position="295"/>
    </location>
</feature>
<evidence type="ECO:0000256" key="3">
    <source>
        <dbReference type="ARBA" id="ARBA00023157"/>
    </source>
</evidence>
<sequence length="894" mass="96662">MNSNNSPFSGRVEVLYGGTWGTICGQYWDLQDADVVCRQLGYDGAISAFRNGEFGQGIGPIWLTNVHCVGNEISITQCNHRGWGVNCRHYKDAGVVCRPSVRLVSPASSSSSGRVEVLYNGTWGTICDNSWDLQDADVVCRLLGYDGALSALGSAVFGEGTGQIWLDDVDCVGVETAISQCNHRGWGVENCEHYRDASVVCRPQVRLASPTDSSSSGRVEVFHNGAWGTICDNSWGLQDADVVCRQLGYDGAISAPGNAAFGEGTGQIWLDNINCVGVETAISQCDHSGWGVENCEHYEDASVLCRPQGTGQIWLDDVNCVGVETTISQCNHRGWGDHNCNHDEDAGVVCQSKGRVTIRVLMIILGEKENRVRLVSPTNSTSSGRVEVFYNGTWGTICDDYWKPQDADVVCRQLGYEGALSAPKSAAFERGTGQIWLDEVKCVGDETSISQCNHRGWGVHDCGHYEDASVVCRPQALRLLNSNHSPFSGRVEVLYRGTWGTICGHYWDLQDADVVCRQLGYDGAISAPRNAIFGQGIGPIWLDNVQCVGNETSITQCNYRGWGVHYCRHNQDAGVVCRPSVRLASPTNSSSSGRVEVFYNGIWGTICDNSWDLQDADVVCRQLGYDGALSAPGDAAFGEGTGQIWLDNINCVGVETAISQCDHSGWGVENCEHYEGASVLCRPQAVRLVNFSLPSSGRVEVLYNGTWGTICDNSWDLQDADEVCPQLEYDGALRAVRNAAFGQGTGQIWLNDLKCRGNDTSISHCTLGWGVHNCRHSGDAGVVCRPAVRLVSPTNLPSSGRVEVFYNGIWGTICDDSWDLQDADVVCRQLGYEGALSVPGGVAFGRGTGQIWLDDVNCVGNETSLAQCSHGGLGVHNCGHEKDAGAVCRPLKSQ</sequence>
<feature type="disulfide bond" evidence="5">
    <location>
        <begin position="442"/>
        <end position="452"/>
    </location>
</feature>
<feature type="disulfide bond" evidence="5">
    <location>
        <begin position="411"/>
        <end position="472"/>
    </location>
</feature>
<comment type="caution">
    <text evidence="5">Lacks conserved residue(s) required for the propagation of feature annotation.</text>
</comment>
<evidence type="ECO:0000259" key="6">
    <source>
        <dbReference type="PROSITE" id="PS50287"/>
    </source>
</evidence>
<dbReference type="FunFam" id="3.10.250.10:FF:000001">
    <property type="entry name" value="Lysyl oxidase 4 isoform X1"/>
    <property type="match status" value="7"/>
</dbReference>
<dbReference type="STRING" id="50429.A0A2B4RDH7"/>
<feature type="domain" description="SRCR" evidence="6">
    <location>
        <begin position="581"/>
        <end position="682"/>
    </location>
</feature>
<feature type="domain" description="SRCR" evidence="6">
    <location>
        <begin position="309"/>
        <end position="351"/>
    </location>
</feature>
<dbReference type="AlphaFoldDB" id="A0A2B4RDH7"/>
<dbReference type="FunFam" id="3.10.250.10:FF:000011">
    <property type="entry name" value="Scavenger receptor class A member 5"/>
    <property type="match status" value="1"/>
</dbReference>
<evidence type="ECO:0000256" key="4">
    <source>
        <dbReference type="ARBA" id="ARBA00023180"/>
    </source>
</evidence>
<protein>
    <submittedName>
        <fullName evidence="7">Deleted in malignant brain tumors 1 protein</fullName>
    </submittedName>
</protein>
<keyword evidence="3 5" id="KW-1015">Disulfide bond</keyword>
<keyword evidence="4" id="KW-0325">Glycoprotein</keyword>
<comment type="caution">
    <text evidence="7">The sequence shown here is derived from an EMBL/GenBank/DDBJ whole genome shotgun (WGS) entry which is preliminary data.</text>
</comment>
<dbReference type="GO" id="GO:0016020">
    <property type="term" value="C:membrane"/>
    <property type="evidence" value="ECO:0007669"/>
    <property type="project" value="InterPro"/>
</dbReference>
<gene>
    <name evidence="7" type="primary">DMBT1</name>
    <name evidence="7" type="ORF">AWC38_SpisGene21551</name>
</gene>
<feature type="disulfide bond" evidence="5">
    <location>
        <begin position="140"/>
        <end position="201"/>
    </location>
</feature>
<feature type="domain" description="SRCR" evidence="6">
    <location>
        <begin position="686"/>
        <end position="785"/>
    </location>
</feature>
<feature type="domain" description="SRCR" evidence="6">
    <location>
        <begin position="101"/>
        <end position="202"/>
    </location>
</feature>
<keyword evidence="8" id="KW-1185">Reference proteome</keyword>
<evidence type="ECO:0000256" key="5">
    <source>
        <dbReference type="PROSITE-ProRule" id="PRU00196"/>
    </source>
</evidence>
<evidence type="ECO:0000256" key="2">
    <source>
        <dbReference type="ARBA" id="ARBA00022737"/>
    </source>
</evidence>
<feature type="disulfide bond" evidence="5">
    <location>
        <begin position="814"/>
        <end position="878"/>
    </location>
</feature>
<feature type="domain" description="SRCR" evidence="6">
    <location>
        <begin position="372"/>
        <end position="473"/>
    </location>
</feature>
<feature type="disulfide bond" evidence="5">
    <location>
        <begin position="516"/>
        <end position="577"/>
    </location>
</feature>
<dbReference type="OrthoDB" id="5987039at2759"/>
<proteinExistence type="predicted"/>
<dbReference type="SUPFAM" id="SSF56487">
    <property type="entry name" value="SRCR-like"/>
    <property type="match status" value="9"/>
</dbReference>
<dbReference type="SMART" id="SM00202">
    <property type="entry name" value="SR"/>
    <property type="match status" value="8"/>
</dbReference>
<dbReference type="InterPro" id="IPR036772">
    <property type="entry name" value="SRCR-like_dom_sf"/>
</dbReference>
<feature type="disulfide bond" evidence="5">
    <location>
        <begin position="398"/>
        <end position="462"/>
    </location>
</feature>
<dbReference type="PRINTS" id="PR00258">
    <property type="entry name" value="SPERACTRCPTR"/>
</dbReference>
<feature type="disulfide bond" evidence="5">
    <location>
        <begin position="651"/>
        <end position="661"/>
    </location>
</feature>
<dbReference type="Proteomes" id="UP000225706">
    <property type="component" value="Unassembled WGS sequence"/>
</dbReference>
<feature type="disulfide bond" evidence="5">
    <location>
        <begin position="171"/>
        <end position="181"/>
    </location>
</feature>
<feature type="disulfide bond" evidence="5">
    <location>
        <begin position="127"/>
        <end position="191"/>
    </location>
</feature>
<dbReference type="InterPro" id="IPR001190">
    <property type="entry name" value="SRCR"/>
</dbReference>
<feature type="disulfide bond" evidence="5">
    <location>
        <begin position="755"/>
        <end position="765"/>
    </location>
</feature>
<organism evidence="7 8">
    <name type="scientific">Stylophora pistillata</name>
    <name type="common">Smooth cauliflower coral</name>
    <dbReference type="NCBI Taxonomy" id="50429"/>
    <lineage>
        <taxon>Eukaryota</taxon>
        <taxon>Metazoa</taxon>
        <taxon>Cnidaria</taxon>
        <taxon>Anthozoa</taxon>
        <taxon>Hexacorallia</taxon>
        <taxon>Scleractinia</taxon>
        <taxon>Astrocoeniina</taxon>
        <taxon>Pocilloporidae</taxon>
        <taxon>Stylophora</taxon>
    </lineage>
</organism>
<keyword evidence="2" id="KW-0677">Repeat</keyword>
<dbReference type="PANTHER" id="PTHR19331:SF465">
    <property type="entry name" value="EGG PEPTIDE SPERACT RECEPTOR"/>
    <property type="match status" value="1"/>
</dbReference>
<keyword evidence="1" id="KW-0732">Signal</keyword>
<dbReference type="Pfam" id="PF00530">
    <property type="entry name" value="SRCR"/>
    <property type="match status" value="9"/>
</dbReference>
<feature type="disulfide bond" evidence="5">
    <location>
        <begin position="244"/>
        <end position="305"/>
    </location>
</feature>
<evidence type="ECO:0000313" key="8">
    <source>
        <dbReference type="Proteomes" id="UP000225706"/>
    </source>
</evidence>
<reference evidence="8" key="1">
    <citation type="journal article" date="2017" name="bioRxiv">
        <title>Comparative analysis of the genomes of Stylophora pistillata and Acropora digitifera provides evidence for extensive differences between species of corals.</title>
        <authorList>
            <person name="Voolstra C.R."/>
            <person name="Li Y."/>
            <person name="Liew Y.J."/>
            <person name="Baumgarten S."/>
            <person name="Zoccola D."/>
            <person name="Flot J.-F."/>
            <person name="Tambutte S."/>
            <person name="Allemand D."/>
            <person name="Aranda M."/>
        </authorList>
    </citation>
    <scope>NUCLEOTIDE SEQUENCE [LARGE SCALE GENOMIC DNA]</scope>
</reference>
<dbReference type="EMBL" id="LSMT01000802">
    <property type="protein sequence ID" value="PFX14302.1"/>
    <property type="molecule type" value="Genomic_DNA"/>
</dbReference>
<dbReference type="PANTHER" id="PTHR19331">
    <property type="entry name" value="SCAVENGER RECEPTOR DOMAIN-CONTAINING"/>
    <property type="match status" value="1"/>
</dbReference>
<feature type="disulfide bond" evidence="5">
    <location>
        <begin position="320"/>
        <end position="330"/>
    </location>
</feature>